<feature type="region of interest" description="Disordered" evidence="3">
    <location>
        <begin position="723"/>
        <end position="745"/>
    </location>
</feature>
<feature type="domain" description="Ig-like" evidence="6">
    <location>
        <begin position="204"/>
        <end position="285"/>
    </location>
</feature>
<feature type="domain" description="Ig-like" evidence="6">
    <location>
        <begin position="515"/>
        <end position="579"/>
    </location>
</feature>
<feature type="domain" description="Ig-like" evidence="6">
    <location>
        <begin position="587"/>
        <end position="671"/>
    </location>
</feature>
<dbReference type="PROSITE" id="PS50835">
    <property type="entry name" value="IG_LIKE"/>
    <property type="match status" value="11"/>
</dbReference>
<evidence type="ECO:0000259" key="6">
    <source>
        <dbReference type="PROSITE" id="PS50835"/>
    </source>
</evidence>
<dbReference type="InterPro" id="IPR003598">
    <property type="entry name" value="Ig_sub2"/>
</dbReference>
<dbReference type="GO" id="GO:0007166">
    <property type="term" value="P:cell surface receptor signaling pathway"/>
    <property type="evidence" value="ECO:0007669"/>
    <property type="project" value="TreeGrafter"/>
</dbReference>
<dbReference type="Proteomes" id="UP000694890">
    <property type="component" value="Linkage group LG14"/>
</dbReference>
<dbReference type="GO" id="GO:0004888">
    <property type="term" value="F:transmembrane signaling receptor activity"/>
    <property type="evidence" value="ECO:0007669"/>
    <property type="project" value="TreeGrafter"/>
</dbReference>
<feature type="domain" description="Ig-like" evidence="6">
    <location>
        <begin position="1164"/>
        <end position="1234"/>
    </location>
</feature>
<feature type="domain" description="Ig-like" evidence="6">
    <location>
        <begin position="680"/>
        <end position="756"/>
    </location>
</feature>
<feature type="signal peptide" evidence="5">
    <location>
        <begin position="1"/>
        <end position="22"/>
    </location>
</feature>
<keyword evidence="4" id="KW-1133">Transmembrane helix</keyword>
<dbReference type="Gene3D" id="2.60.40.10">
    <property type="entry name" value="Immunoglobulins"/>
    <property type="match status" value="13"/>
</dbReference>
<dbReference type="RefSeq" id="XP_050931706.1">
    <property type="nucleotide sequence ID" value="XM_051075749.1"/>
</dbReference>
<dbReference type="PANTHER" id="PTHR11481">
    <property type="entry name" value="IMMUNOGLOBULIN FC RECEPTOR"/>
    <property type="match status" value="1"/>
</dbReference>
<protein>
    <submittedName>
        <fullName evidence="8">Obscurin</fullName>
    </submittedName>
</protein>
<evidence type="ECO:0000256" key="4">
    <source>
        <dbReference type="SAM" id="Phobius"/>
    </source>
</evidence>
<dbReference type="InterPro" id="IPR007110">
    <property type="entry name" value="Ig-like_dom"/>
</dbReference>
<keyword evidence="1 5" id="KW-0732">Signal</keyword>
<dbReference type="InterPro" id="IPR050488">
    <property type="entry name" value="Ig_Fc_receptor"/>
</dbReference>
<dbReference type="Pfam" id="PF13927">
    <property type="entry name" value="Ig_3"/>
    <property type="match status" value="1"/>
</dbReference>
<proteinExistence type="predicted"/>
<keyword evidence="4" id="KW-0472">Membrane</keyword>
<dbReference type="SMART" id="SM00409">
    <property type="entry name" value="IG"/>
    <property type="match status" value="11"/>
</dbReference>
<dbReference type="Pfam" id="PF13895">
    <property type="entry name" value="Ig_2"/>
    <property type="match status" value="5"/>
</dbReference>
<evidence type="ECO:0000313" key="7">
    <source>
        <dbReference type="Proteomes" id="UP000694890"/>
    </source>
</evidence>
<dbReference type="KEGG" id="lcf:108890821"/>
<dbReference type="GO" id="GO:0009897">
    <property type="term" value="C:external side of plasma membrane"/>
    <property type="evidence" value="ECO:0007669"/>
    <property type="project" value="TreeGrafter"/>
</dbReference>
<organism evidence="7 8">
    <name type="scientific">Lates calcarifer</name>
    <name type="common">Barramundi</name>
    <name type="synonym">Holocentrus calcarifer</name>
    <dbReference type="NCBI Taxonomy" id="8187"/>
    <lineage>
        <taxon>Eukaryota</taxon>
        <taxon>Metazoa</taxon>
        <taxon>Chordata</taxon>
        <taxon>Craniata</taxon>
        <taxon>Vertebrata</taxon>
        <taxon>Euteleostomi</taxon>
        <taxon>Actinopterygii</taxon>
        <taxon>Neopterygii</taxon>
        <taxon>Teleostei</taxon>
        <taxon>Neoteleostei</taxon>
        <taxon>Acanthomorphata</taxon>
        <taxon>Carangaria</taxon>
        <taxon>Carangaria incertae sedis</taxon>
        <taxon>Centropomidae</taxon>
        <taxon>Lates</taxon>
    </lineage>
</organism>
<evidence type="ECO:0000256" key="5">
    <source>
        <dbReference type="SAM" id="SignalP"/>
    </source>
</evidence>
<dbReference type="SUPFAM" id="SSF48726">
    <property type="entry name" value="Immunoglobulin"/>
    <property type="match status" value="11"/>
</dbReference>
<dbReference type="InterPro" id="IPR013783">
    <property type="entry name" value="Ig-like_fold"/>
</dbReference>
<evidence type="ECO:0000256" key="3">
    <source>
        <dbReference type="SAM" id="MobiDB-lite"/>
    </source>
</evidence>
<evidence type="ECO:0000256" key="1">
    <source>
        <dbReference type="ARBA" id="ARBA00022729"/>
    </source>
</evidence>
<feature type="domain" description="Ig-like" evidence="6">
    <location>
        <begin position="106"/>
        <end position="198"/>
    </location>
</feature>
<feature type="domain" description="Ig-like" evidence="6">
    <location>
        <begin position="376"/>
        <end position="460"/>
    </location>
</feature>
<sequence length="1347" mass="151246">MGHTLLCVLSLFSLNTLLYGKAQGPKPTLTASSTVIPEGGSIILTCFAENSVGFRYELYRRSSNTNEYQPIKVDESGLVFRISQGGIYSCRGGRPGTDSVTRYSEPVTIQETVSNRITVTLQPNWSQIFSGEMIIVTCEIQGGGDTGWTYEWETTSSNNPPSHEYRINRATVSDSGDYRCRGKSDYSITEWSDKVRLTVSPNKPRPTLTTDRTIIPAGGRVTLTCSVDGSADWKYSWFRHISHLSPADPVITVSEEGLYHCRGRREDSSFFTEDSNTVRIQRTVSNSITVTLQPNWPLIYRGETITVRCEIQGGGDTEWMYEWTLAKLNTPPSHNEYRINRATESDSGDYRCKARSEYLLTEWSDKVRLTVSPNKPSSTLRADTSIIPAGGSVTLTCSVIRSAGWTVFKWYRRSSDSSEAQVINGIRSDHIIRISEGGIYTCRGGRGKPEFFTEESKKVTIQKTGEFSHLFCNKTTHTLSTCLSVYQIITGYFLTVSKEVTVTLQPNWPLIYIDETITVSCEIQGGGDTEWTYEWRPAKLNTPPSHEYRINRATVSDSGDYRCRGRKDYSLTQWSNVITLTVSSDKPQASLRADRTVRPAGGSVTLTCSVNPSPGWKYFLYRDNKLSEPLTTHDAAFQTTGRTSVSQEGLYSCRGGRGDPVYYTEYSHSVSIDITVSNRAVVILQPNVSEIYRGETITVRCEIQGGGDTEWEYKWKTTTSFKPSNQHEHRISSASSSHSGDYRCKGRVKSSQHRTTEWSSSVRLTVYDNKPRPVLTVSPSWLSPGASVTLNCEVEHPSAGWRFYWYKTVPDLSHNYYSYKLLPGNSRGTEQDSYIVHGQTHTAGYVCRAGRGDPVFYTDNSEPKFVWSGDLHPAASLTVNPDRVQHFTSDSVSLSCEGNSTEWRVKRFNEHGYQSHCSYWGRMTGSTCNIHLHWHNDAVYWCESGSGEFSNAVNITVQNKPRPVLTVSPSWLSPGASVTLNCEVEHPSAGWRFYWYKTVPDLSHNSYSYKLLPGNSRGTEQDSYIVHGQTHTAGYVCRAGRGDPVFYTENSEPKFVWSGDLHPAASLTVNPDRVQHFTSDSVSLSCEGNSAEWRVKRFPEHGYQSDCSYWRTMTGSTCNVGLYWYDTAVYWCESGSGEFSNAVNITVQNDYHYGIILVSPVHPVTEGESVSLGCRFRTEEKLSSVFFYHNDKLIQNDTRQELNISAVSKSDEGFYKCQCSERKSAQSWMSVKVAVMEPKSSSSPVLLIVLLLCGIVLIILLLLCCCRKSTDPCWNRLTQSQRENKATDKTVSQDDNQQQTYSSLLQGDVHVYESIRDSENTGEGDYRVYETIRGSENTGEGIYEEGP</sequence>
<keyword evidence="2" id="KW-1015">Disulfide bond</keyword>
<feature type="transmembrane region" description="Helical" evidence="4">
    <location>
        <begin position="1245"/>
        <end position="1266"/>
    </location>
</feature>
<dbReference type="GeneID" id="108890821"/>
<feature type="domain" description="Ig-like" evidence="6">
    <location>
        <begin position="961"/>
        <end position="1039"/>
    </location>
</feature>
<dbReference type="InterPro" id="IPR036179">
    <property type="entry name" value="Ig-like_dom_sf"/>
</dbReference>
<dbReference type="SMART" id="SM00408">
    <property type="entry name" value="IGc2"/>
    <property type="match status" value="8"/>
</dbReference>
<dbReference type="InterPro" id="IPR003599">
    <property type="entry name" value="Ig_sub"/>
</dbReference>
<dbReference type="GO" id="GO:0006955">
    <property type="term" value="P:immune response"/>
    <property type="evidence" value="ECO:0007669"/>
    <property type="project" value="TreeGrafter"/>
</dbReference>
<feature type="domain" description="Ig-like" evidence="6">
    <location>
        <begin position="25"/>
        <end position="101"/>
    </location>
</feature>
<gene>
    <name evidence="8" type="primary">LOC108890821</name>
</gene>
<feature type="domain" description="Ig-like" evidence="6">
    <location>
        <begin position="771"/>
        <end position="849"/>
    </location>
</feature>
<dbReference type="PANTHER" id="PTHR11481:SF64">
    <property type="entry name" value="FC RECEPTOR-LIKE PROTEIN 4"/>
    <property type="match status" value="1"/>
</dbReference>
<feature type="domain" description="Ig-like" evidence="6">
    <location>
        <begin position="302"/>
        <end position="372"/>
    </location>
</feature>
<keyword evidence="4" id="KW-0812">Transmembrane</keyword>
<accession>A0AAJ8DU84</accession>
<evidence type="ECO:0000313" key="8">
    <source>
        <dbReference type="RefSeq" id="XP_050931706.1"/>
    </source>
</evidence>
<evidence type="ECO:0000256" key="2">
    <source>
        <dbReference type="ARBA" id="ARBA00023157"/>
    </source>
</evidence>
<reference evidence="8" key="1">
    <citation type="submission" date="2025-08" db="UniProtKB">
        <authorList>
            <consortium name="RefSeq"/>
        </authorList>
    </citation>
    <scope>IDENTIFICATION</scope>
    <source>
        <tissue evidence="8">Brain</tissue>
    </source>
</reference>
<name>A0AAJ8DU84_LATCA</name>
<feature type="chain" id="PRO_5042503176" evidence="5">
    <location>
        <begin position="23"/>
        <end position="1347"/>
    </location>
</feature>